<comment type="caution">
    <text evidence="3">The sequence shown here is derived from an EMBL/GenBank/DDBJ whole genome shotgun (WGS) entry which is preliminary data.</text>
</comment>
<dbReference type="RefSeq" id="WP_142058737.1">
    <property type="nucleotide sequence ID" value="NZ_VFPA01000003.1"/>
</dbReference>
<dbReference type="SUPFAM" id="SSF48264">
    <property type="entry name" value="Cytochrome P450"/>
    <property type="match status" value="1"/>
</dbReference>
<dbReference type="EMBL" id="VFPA01000003">
    <property type="protein sequence ID" value="TQM10120.1"/>
    <property type="molecule type" value="Genomic_DNA"/>
</dbReference>
<organism evidence="3 4">
    <name type="scientific">Pseudonocardia kunmingensis</name>
    <dbReference type="NCBI Taxonomy" id="630975"/>
    <lineage>
        <taxon>Bacteria</taxon>
        <taxon>Bacillati</taxon>
        <taxon>Actinomycetota</taxon>
        <taxon>Actinomycetes</taxon>
        <taxon>Pseudonocardiales</taxon>
        <taxon>Pseudonocardiaceae</taxon>
        <taxon>Pseudonocardia</taxon>
    </lineage>
</organism>
<dbReference type="GO" id="GO:0004497">
    <property type="term" value="F:monooxygenase activity"/>
    <property type="evidence" value="ECO:0007669"/>
    <property type="project" value="InterPro"/>
</dbReference>
<dbReference type="InterPro" id="IPR036396">
    <property type="entry name" value="Cyt_P450_sf"/>
</dbReference>
<dbReference type="Proteomes" id="UP000315677">
    <property type="component" value="Unassembled WGS sequence"/>
</dbReference>
<dbReference type="GO" id="GO:0005506">
    <property type="term" value="F:iron ion binding"/>
    <property type="evidence" value="ECO:0007669"/>
    <property type="project" value="InterPro"/>
</dbReference>
<sequence length="455" mass="49074">MENTRGADGTAVQDAAGAAPTRASVPDTLRVLATALAPVVARGVIIRRPRVVALAERVDADRRLVRTLARLRERYGPAPLRLAVPGRSVVLPLAPGDVDDVLARSPEPFATSTPEKRGALTRFQPHNVLISHGAARADRRRFTEAVLEPERPLHHLAGPMVAVVREEAAPLLAAAERTGTVDWDAFGPAWMRIVRRVVLGDSARDDTAFTDLLAQLRGAGNWSVLHPGAPRRRAEFLEQLRARLARAERGSLAEAVAQTQATAQTHPVEQVPQWLFAFDPAGLATFRALALLAAHPLEQAAVRDDLAGRDLAAPQDVPGLRAAVLESVRLWPTTPAILRETTTGTVLGGRTLPARTLVLVLASFFHRDSQHLPDADRFAPRLWDDATALPARGLVPFSAGPAICPGRNVVLFVGSTLLAMLLEHHDVRLTSHPRLGPDRPLPGTLNPYGLRFAVS</sequence>
<evidence type="ECO:0000256" key="1">
    <source>
        <dbReference type="ARBA" id="ARBA00010617"/>
    </source>
</evidence>
<dbReference type="Pfam" id="PF00067">
    <property type="entry name" value="p450"/>
    <property type="match status" value="1"/>
</dbReference>
<proteinExistence type="inferred from homology"/>
<evidence type="ECO:0000313" key="3">
    <source>
        <dbReference type="EMBL" id="TQM10120.1"/>
    </source>
</evidence>
<dbReference type="Gene3D" id="1.10.630.10">
    <property type="entry name" value="Cytochrome P450"/>
    <property type="match status" value="1"/>
</dbReference>
<dbReference type="PANTHER" id="PTHR24305:SF166">
    <property type="entry name" value="CYTOCHROME P450 12A4, MITOCHONDRIAL-RELATED"/>
    <property type="match status" value="1"/>
</dbReference>
<dbReference type="AlphaFoldDB" id="A0A543DLA5"/>
<accession>A0A543DLA5</accession>
<gene>
    <name evidence="3" type="ORF">FB558_5902</name>
</gene>
<name>A0A543DLA5_9PSEU</name>
<comment type="similarity">
    <text evidence="1">Belongs to the cytochrome P450 family.</text>
</comment>
<dbReference type="InterPro" id="IPR001128">
    <property type="entry name" value="Cyt_P450"/>
</dbReference>
<evidence type="ECO:0000256" key="2">
    <source>
        <dbReference type="SAM" id="MobiDB-lite"/>
    </source>
</evidence>
<reference evidence="3 4" key="1">
    <citation type="submission" date="2019-06" db="EMBL/GenBank/DDBJ databases">
        <title>Sequencing the genomes of 1000 actinobacteria strains.</title>
        <authorList>
            <person name="Klenk H.-P."/>
        </authorList>
    </citation>
    <scope>NUCLEOTIDE SEQUENCE [LARGE SCALE GENOMIC DNA]</scope>
    <source>
        <strain evidence="3 4">DSM 45301</strain>
    </source>
</reference>
<dbReference type="InterPro" id="IPR050121">
    <property type="entry name" value="Cytochrome_P450_monoxygenase"/>
</dbReference>
<dbReference type="PANTHER" id="PTHR24305">
    <property type="entry name" value="CYTOCHROME P450"/>
    <property type="match status" value="1"/>
</dbReference>
<dbReference type="GO" id="GO:0020037">
    <property type="term" value="F:heme binding"/>
    <property type="evidence" value="ECO:0007669"/>
    <property type="project" value="InterPro"/>
</dbReference>
<keyword evidence="4" id="KW-1185">Reference proteome</keyword>
<dbReference type="GO" id="GO:0016705">
    <property type="term" value="F:oxidoreductase activity, acting on paired donors, with incorporation or reduction of molecular oxygen"/>
    <property type="evidence" value="ECO:0007669"/>
    <property type="project" value="InterPro"/>
</dbReference>
<protein>
    <submittedName>
        <fullName evidence="3">Cytochrome P450</fullName>
    </submittedName>
</protein>
<dbReference type="OrthoDB" id="7376058at2"/>
<feature type="region of interest" description="Disordered" evidence="2">
    <location>
        <begin position="1"/>
        <end position="20"/>
    </location>
</feature>
<evidence type="ECO:0000313" key="4">
    <source>
        <dbReference type="Proteomes" id="UP000315677"/>
    </source>
</evidence>